<accession>A0ABW3B045</accession>
<dbReference type="EMBL" id="JBHTHY010000003">
    <property type="protein sequence ID" value="MFD0796668.1"/>
    <property type="molecule type" value="Genomic_DNA"/>
</dbReference>
<feature type="chain" id="PRO_5046793362" description="Lipoprotein" evidence="1">
    <location>
        <begin position="24"/>
        <end position="181"/>
    </location>
</feature>
<dbReference type="RefSeq" id="WP_379932557.1">
    <property type="nucleotide sequence ID" value="NZ_JBHTHY010000003.1"/>
</dbReference>
<gene>
    <name evidence="2" type="ORF">ACFQZJ_04295</name>
</gene>
<proteinExistence type="predicted"/>
<name>A0ABW3B045_9FLAO</name>
<dbReference type="Proteomes" id="UP001597012">
    <property type="component" value="Unassembled WGS sequence"/>
</dbReference>
<comment type="caution">
    <text evidence="2">The sequence shown here is derived from an EMBL/GenBank/DDBJ whole genome shotgun (WGS) entry which is preliminary data.</text>
</comment>
<evidence type="ECO:0000256" key="1">
    <source>
        <dbReference type="SAM" id="SignalP"/>
    </source>
</evidence>
<reference evidence="3" key="1">
    <citation type="journal article" date="2019" name="Int. J. Syst. Evol. Microbiol.">
        <title>The Global Catalogue of Microorganisms (GCM) 10K type strain sequencing project: providing services to taxonomists for standard genome sequencing and annotation.</title>
        <authorList>
            <consortium name="The Broad Institute Genomics Platform"/>
            <consortium name="The Broad Institute Genome Sequencing Center for Infectious Disease"/>
            <person name="Wu L."/>
            <person name="Ma J."/>
        </authorList>
    </citation>
    <scope>NUCLEOTIDE SEQUENCE [LARGE SCALE GENOMIC DNA]</scope>
    <source>
        <strain evidence="3">CCUG 61948</strain>
    </source>
</reference>
<organism evidence="2 3">
    <name type="scientific">Maribacter chungangensis</name>
    <dbReference type="NCBI Taxonomy" id="1069117"/>
    <lineage>
        <taxon>Bacteria</taxon>
        <taxon>Pseudomonadati</taxon>
        <taxon>Bacteroidota</taxon>
        <taxon>Flavobacteriia</taxon>
        <taxon>Flavobacteriales</taxon>
        <taxon>Flavobacteriaceae</taxon>
        <taxon>Maribacter</taxon>
    </lineage>
</organism>
<keyword evidence="3" id="KW-1185">Reference proteome</keyword>
<evidence type="ECO:0000313" key="2">
    <source>
        <dbReference type="EMBL" id="MFD0796668.1"/>
    </source>
</evidence>
<dbReference type="PROSITE" id="PS51257">
    <property type="entry name" value="PROKAR_LIPOPROTEIN"/>
    <property type="match status" value="1"/>
</dbReference>
<protein>
    <recommendedName>
        <fullName evidence="4">Lipoprotein</fullName>
    </recommendedName>
</protein>
<sequence length="181" mass="20507">MKRLQNCLLCTLFIFLLFSCSEKQDFNQYQDLSITPTLETSIFFVKVQESLINRVVDVSFFTQDFNFDAFEEAFFSERVLEGVITYELENTTDKPIQIEIEFLDEDGLLLDTELFVMPAAPTATLIREVAYGNAAKSLDILRNTTNLRLNAANFGDNVSTSGIPDASIVLKSSAQFMLRLK</sequence>
<evidence type="ECO:0008006" key="4">
    <source>
        <dbReference type="Google" id="ProtNLM"/>
    </source>
</evidence>
<evidence type="ECO:0000313" key="3">
    <source>
        <dbReference type="Proteomes" id="UP001597012"/>
    </source>
</evidence>
<keyword evidence="1" id="KW-0732">Signal</keyword>
<feature type="signal peptide" evidence="1">
    <location>
        <begin position="1"/>
        <end position="23"/>
    </location>
</feature>